<sequence>MSKVGWDANQVQNTAIDVVSKISCHGFQPYSCQDLIHNSKFRMFSRQDGNKHLLEDGKKLYSKNL</sequence>
<proteinExistence type="predicted"/>
<name>A0A8T0HSY2_CERPU</name>
<dbReference type="EMBL" id="CM026426">
    <property type="protein sequence ID" value="KAG0574140.1"/>
    <property type="molecule type" value="Genomic_DNA"/>
</dbReference>
<dbReference type="Proteomes" id="UP000822688">
    <property type="component" value="Chromosome V"/>
</dbReference>
<comment type="caution">
    <text evidence="1">The sequence shown here is derived from an EMBL/GenBank/DDBJ whole genome shotgun (WGS) entry which is preliminary data.</text>
</comment>
<evidence type="ECO:0000313" key="2">
    <source>
        <dbReference type="Proteomes" id="UP000822688"/>
    </source>
</evidence>
<gene>
    <name evidence="1" type="ORF">KC19_VG237400</name>
</gene>
<dbReference type="AlphaFoldDB" id="A0A8T0HSY2"/>
<evidence type="ECO:0000313" key="1">
    <source>
        <dbReference type="EMBL" id="KAG0574140.1"/>
    </source>
</evidence>
<accession>A0A8T0HSY2</accession>
<organism evidence="1 2">
    <name type="scientific">Ceratodon purpureus</name>
    <name type="common">Fire moss</name>
    <name type="synonym">Dicranum purpureum</name>
    <dbReference type="NCBI Taxonomy" id="3225"/>
    <lineage>
        <taxon>Eukaryota</taxon>
        <taxon>Viridiplantae</taxon>
        <taxon>Streptophyta</taxon>
        <taxon>Embryophyta</taxon>
        <taxon>Bryophyta</taxon>
        <taxon>Bryophytina</taxon>
        <taxon>Bryopsida</taxon>
        <taxon>Dicranidae</taxon>
        <taxon>Pseudoditrichales</taxon>
        <taxon>Ditrichaceae</taxon>
        <taxon>Ceratodon</taxon>
    </lineage>
</organism>
<protein>
    <submittedName>
        <fullName evidence="1">Uncharacterized protein</fullName>
    </submittedName>
</protein>
<keyword evidence="2" id="KW-1185">Reference proteome</keyword>
<reference evidence="1" key="1">
    <citation type="submission" date="2020-06" db="EMBL/GenBank/DDBJ databases">
        <title>WGS assembly of Ceratodon purpureus strain R40.</title>
        <authorList>
            <person name="Carey S.B."/>
            <person name="Jenkins J."/>
            <person name="Shu S."/>
            <person name="Lovell J.T."/>
            <person name="Sreedasyam A."/>
            <person name="Maumus F."/>
            <person name="Tiley G.P."/>
            <person name="Fernandez-Pozo N."/>
            <person name="Barry K."/>
            <person name="Chen C."/>
            <person name="Wang M."/>
            <person name="Lipzen A."/>
            <person name="Daum C."/>
            <person name="Saski C.A."/>
            <person name="Payton A.C."/>
            <person name="Mcbreen J.C."/>
            <person name="Conrad R.E."/>
            <person name="Kollar L.M."/>
            <person name="Olsson S."/>
            <person name="Huttunen S."/>
            <person name="Landis J.B."/>
            <person name="Wickett N.J."/>
            <person name="Johnson M.G."/>
            <person name="Rensing S.A."/>
            <person name="Grimwood J."/>
            <person name="Schmutz J."/>
            <person name="Mcdaniel S.F."/>
        </authorList>
    </citation>
    <scope>NUCLEOTIDE SEQUENCE</scope>
    <source>
        <strain evidence="1">R40</strain>
    </source>
</reference>